<evidence type="ECO:0000256" key="1">
    <source>
        <dbReference type="SAM" id="SignalP"/>
    </source>
</evidence>
<dbReference type="InterPro" id="IPR011008">
    <property type="entry name" value="Dimeric_a/b-barrel"/>
</dbReference>
<dbReference type="EMBL" id="CP064942">
    <property type="protein sequence ID" value="QPH54758.1"/>
    <property type="molecule type" value="Genomic_DNA"/>
</dbReference>
<dbReference type="Proteomes" id="UP000594800">
    <property type="component" value="Chromosome"/>
</dbReference>
<dbReference type="AlphaFoldDB" id="A0A7S9QD94"/>
<evidence type="ECO:0000259" key="2">
    <source>
        <dbReference type="Pfam" id="PF03992"/>
    </source>
</evidence>
<evidence type="ECO:0000313" key="3">
    <source>
        <dbReference type="EMBL" id="QPH54758.1"/>
    </source>
</evidence>
<evidence type="ECO:0000313" key="4">
    <source>
        <dbReference type="Proteomes" id="UP000594800"/>
    </source>
</evidence>
<dbReference type="SUPFAM" id="SSF54909">
    <property type="entry name" value="Dimeric alpha+beta barrel"/>
    <property type="match status" value="1"/>
</dbReference>
<keyword evidence="3" id="KW-0560">Oxidoreductase</keyword>
<sequence length="119" mass="13076">MTTFRNAFAGALIAASPVAADVTLINLFEVPPGREAETLEAWGAARTFLSGEPGYIDTTLHRALDPEARYTFINVAHWESAEDFTRAIRRMHAAGVFPQIEGVVINPALYRAMRRDGAE</sequence>
<reference evidence="3 4" key="1">
    <citation type="submission" date="2020-11" db="EMBL/GenBank/DDBJ databases">
        <title>Description of Pontivivens ytuae sp. nov. isolated from deep sea sediment of Mariana Trench.</title>
        <authorList>
            <person name="Wang Z."/>
            <person name="Sun Q.-L."/>
            <person name="Xu X.-D."/>
            <person name="Tang Y.-Z."/>
            <person name="Zhang J."/>
        </authorList>
    </citation>
    <scope>NUCLEOTIDE SEQUENCE [LARGE SCALE GENOMIC DNA]</scope>
    <source>
        <strain evidence="3 4">MT2928</strain>
    </source>
</reference>
<name>A0A7S9QD94_9RHOB</name>
<keyword evidence="3" id="KW-0503">Monooxygenase</keyword>
<organism evidence="3 4">
    <name type="scientific">Pontivivens ytuae</name>
    <dbReference type="NCBI Taxonomy" id="2789856"/>
    <lineage>
        <taxon>Bacteria</taxon>
        <taxon>Pseudomonadati</taxon>
        <taxon>Pseudomonadota</taxon>
        <taxon>Alphaproteobacteria</taxon>
        <taxon>Rhodobacterales</taxon>
        <taxon>Paracoccaceae</taxon>
        <taxon>Pontivivens</taxon>
    </lineage>
</organism>
<proteinExistence type="predicted"/>
<protein>
    <submittedName>
        <fullName evidence="3">Antibiotic biosynthesis monooxygenase</fullName>
    </submittedName>
</protein>
<feature type="signal peptide" evidence="1">
    <location>
        <begin position="1"/>
        <end position="20"/>
    </location>
</feature>
<dbReference type="InterPro" id="IPR007138">
    <property type="entry name" value="ABM_dom"/>
</dbReference>
<dbReference type="Pfam" id="PF03992">
    <property type="entry name" value="ABM"/>
    <property type="match status" value="1"/>
</dbReference>
<dbReference type="RefSeq" id="WP_196103961.1">
    <property type="nucleotide sequence ID" value="NZ_CP064942.1"/>
</dbReference>
<dbReference type="Gene3D" id="3.30.70.100">
    <property type="match status" value="1"/>
</dbReference>
<dbReference type="GO" id="GO:0004497">
    <property type="term" value="F:monooxygenase activity"/>
    <property type="evidence" value="ECO:0007669"/>
    <property type="project" value="UniProtKB-KW"/>
</dbReference>
<dbReference type="KEGG" id="poz:I0K15_02985"/>
<accession>A0A7S9QD94</accession>
<keyword evidence="4" id="KW-1185">Reference proteome</keyword>
<gene>
    <name evidence="3" type="ORF">I0K15_02985</name>
</gene>
<keyword evidence="1" id="KW-0732">Signal</keyword>
<feature type="chain" id="PRO_5032370643" evidence="1">
    <location>
        <begin position="21"/>
        <end position="119"/>
    </location>
</feature>
<feature type="domain" description="ABM" evidence="2">
    <location>
        <begin position="22"/>
        <end position="86"/>
    </location>
</feature>